<reference evidence="3 4" key="2">
    <citation type="submission" date="2019-01" db="EMBL/GenBank/DDBJ databases">
        <title>A chromosome length genome reference of the Java medaka (oryzias javanicus).</title>
        <authorList>
            <person name="Herpin A."/>
            <person name="Takehana Y."/>
            <person name="Naruse K."/>
            <person name="Ansai S."/>
            <person name="Kawaguchi M."/>
        </authorList>
    </citation>
    <scope>NUCLEOTIDE SEQUENCE [LARGE SCALE GENOMIC DNA]</scope>
    <source>
        <strain evidence="3">RS831</strain>
        <tissue evidence="3">Whole body</tissue>
    </source>
</reference>
<name>A0A437CWZ4_ORYJA</name>
<evidence type="ECO:0000313" key="4">
    <source>
        <dbReference type="Proteomes" id="UP000283210"/>
    </source>
</evidence>
<keyword evidence="4" id="KW-1185">Reference proteome</keyword>
<feature type="chain" id="PRO_5019022022" evidence="2">
    <location>
        <begin position="28"/>
        <end position="133"/>
    </location>
</feature>
<reference evidence="3 4" key="1">
    <citation type="submission" date="2018-11" db="EMBL/GenBank/DDBJ databases">
        <authorList>
            <person name="Lopez-Roques C."/>
            <person name="Donnadieu C."/>
            <person name="Bouchez O."/>
            <person name="Klopp C."/>
            <person name="Cabau C."/>
            <person name="Zahm M."/>
        </authorList>
    </citation>
    <scope>NUCLEOTIDE SEQUENCE [LARGE SCALE GENOMIC DNA]</scope>
    <source>
        <strain evidence="3">RS831</strain>
        <tissue evidence="3">Whole body</tissue>
    </source>
</reference>
<sequence>MSTLRLLLLLLRPLLLLLLLLTAVCLTENHNEELSDHTPFPEYDYNATFEYSFYSNSSNEDLESFQKQYISPHEEEEEEEDNYRTKGQQEEDVTTTEKTIVRLDSAASLPVSLDLRLLLWTALVAVVLNSRQL</sequence>
<protein>
    <submittedName>
        <fullName evidence="3">Uncharacterized protein</fullName>
    </submittedName>
</protein>
<dbReference type="Proteomes" id="UP000283210">
    <property type="component" value="Chromosome 11"/>
</dbReference>
<feature type="signal peptide" evidence="2">
    <location>
        <begin position="1"/>
        <end position="27"/>
    </location>
</feature>
<dbReference type="EMBL" id="CM012447">
    <property type="protein sequence ID" value="RVE67154.1"/>
    <property type="molecule type" value="Genomic_DNA"/>
</dbReference>
<evidence type="ECO:0000256" key="2">
    <source>
        <dbReference type="SAM" id="SignalP"/>
    </source>
</evidence>
<proteinExistence type="predicted"/>
<organism evidence="3 4">
    <name type="scientific">Oryzias javanicus</name>
    <name type="common">Javanese ricefish</name>
    <name type="synonym">Aplocheilus javanicus</name>
    <dbReference type="NCBI Taxonomy" id="123683"/>
    <lineage>
        <taxon>Eukaryota</taxon>
        <taxon>Metazoa</taxon>
        <taxon>Chordata</taxon>
        <taxon>Craniata</taxon>
        <taxon>Vertebrata</taxon>
        <taxon>Euteleostomi</taxon>
        <taxon>Actinopterygii</taxon>
        <taxon>Neopterygii</taxon>
        <taxon>Teleostei</taxon>
        <taxon>Neoteleostei</taxon>
        <taxon>Acanthomorphata</taxon>
        <taxon>Ovalentaria</taxon>
        <taxon>Atherinomorphae</taxon>
        <taxon>Beloniformes</taxon>
        <taxon>Adrianichthyidae</taxon>
        <taxon>Oryziinae</taxon>
        <taxon>Oryzias</taxon>
    </lineage>
</organism>
<keyword evidence="2" id="KW-0732">Signal</keyword>
<evidence type="ECO:0000313" key="3">
    <source>
        <dbReference type="EMBL" id="RVE67154.1"/>
    </source>
</evidence>
<dbReference type="AlphaFoldDB" id="A0A437CWZ4"/>
<accession>A0A437CWZ4</accession>
<dbReference type="OrthoDB" id="8957467at2759"/>
<evidence type="ECO:0000256" key="1">
    <source>
        <dbReference type="SAM" id="MobiDB-lite"/>
    </source>
</evidence>
<gene>
    <name evidence="3" type="ORF">OJAV_G00114190</name>
</gene>
<feature type="region of interest" description="Disordered" evidence="1">
    <location>
        <begin position="65"/>
        <end position="96"/>
    </location>
</feature>